<dbReference type="FunFam" id="3.20.20.100:FF:000015">
    <property type="entry name" value="Oxidoreductase, aldo/keto reductase family"/>
    <property type="match status" value="1"/>
</dbReference>
<dbReference type="AlphaFoldDB" id="A0A7W3XUK6"/>
<evidence type="ECO:0000313" key="9">
    <source>
        <dbReference type="Proteomes" id="UP000567067"/>
    </source>
</evidence>
<evidence type="ECO:0000256" key="6">
    <source>
        <dbReference type="PIRSR" id="PIRSR000097-3"/>
    </source>
</evidence>
<protein>
    <submittedName>
        <fullName evidence="8">Diketogulonate reductase-like aldo/keto reductase</fullName>
    </submittedName>
</protein>
<dbReference type="Pfam" id="PF00248">
    <property type="entry name" value="Aldo_ket_red"/>
    <property type="match status" value="1"/>
</dbReference>
<organism evidence="8 9">
    <name type="scientific">Fontibacillus solani</name>
    <dbReference type="NCBI Taxonomy" id="1572857"/>
    <lineage>
        <taxon>Bacteria</taxon>
        <taxon>Bacillati</taxon>
        <taxon>Bacillota</taxon>
        <taxon>Bacilli</taxon>
        <taxon>Bacillales</taxon>
        <taxon>Paenibacillaceae</taxon>
        <taxon>Fontibacillus</taxon>
    </lineage>
</organism>
<evidence type="ECO:0000256" key="3">
    <source>
        <dbReference type="ARBA" id="ARBA00023002"/>
    </source>
</evidence>
<evidence type="ECO:0000256" key="4">
    <source>
        <dbReference type="PIRSR" id="PIRSR000097-1"/>
    </source>
</evidence>
<evidence type="ECO:0000313" key="8">
    <source>
        <dbReference type="EMBL" id="MBA9088758.1"/>
    </source>
</evidence>
<sequence length="277" mass="32108">MENYVLNNGVFMPKVGLGVYKIKNEHEDALIWALRNGYRHLDTAAFYHNEELIARAIKKSGVNRSDIFITTKVWSSDLGKKTKQAFEASLEKLQTDYIDLYLIHWPAANYLYSWEVLESLYNEGKIRAIGVANFEQQHLEKVMEQGSIVPAVNQIQTNPFLQQKELHEYLVKHNIQHVAWGPFGHGNKQLLNHPVLTEIAEGNDKSTAQVMLRWCIQRDIAVIPKSINPARLKSNMELFDFELSEEEMNKISALDQNKQGFINPRNKLFLWITRMLR</sequence>
<feature type="active site" description="Proton donor" evidence="4">
    <location>
        <position position="47"/>
    </location>
</feature>
<keyword evidence="9" id="KW-1185">Reference proteome</keyword>
<feature type="site" description="Lowers pKa of active site Tyr" evidence="6">
    <location>
        <position position="72"/>
    </location>
</feature>
<evidence type="ECO:0000256" key="1">
    <source>
        <dbReference type="ARBA" id="ARBA00007905"/>
    </source>
</evidence>
<dbReference type="PANTHER" id="PTHR43827">
    <property type="entry name" value="2,5-DIKETO-D-GLUCONIC ACID REDUCTASE"/>
    <property type="match status" value="1"/>
</dbReference>
<evidence type="ECO:0000259" key="7">
    <source>
        <dbReference type="Pfam" id="PF00248"/>
    </source>
</evidence>
<proteinExistence type="inferred from homology"/>
<comment type="similarity">
    <text evidence="1">Belongs to the aldo/keto reductase family.</text>
</comment>
<keyword evidence="2" id="KW-0521">NADP</keyword>
<dbReference type="Gene3D" id="3.20.20.100">
    <property type="entry name" value="NADP-dependent oxidoreductase domain"/>
    <property type="match status" value="1"/>
</dbReference>
<evidence type="ECO:0000256" key="2">
    <source>
        <dbReference type="ARBA" id="ARBA00022857"/>
    </source>
</evidence>
<comment type="caution">
    <text evidence="8">The sequence shown here is derived from an EMBL/GenBank/DDBJ whole genome shotgun (WGS) entry which is preliminary data.</text>
</comment>
<evidence type="ECO:0000256" key="5">
    <source>
        <dbReference type="PIRSR" id="PIRSR000097-2"/>
    </source>
</evidence>
<gene>
    <name evidence="8" type="ORF">FHR92_005288</name>
</gene>
<dbReference type="GO" id="GO:0016616">
    <property type="term" value="F:oxidoreductase activity, acting on the CH-OH group of donors, NAD or NADP as acceptor"/>
    <property type="evidence" value="ECO:0007669"/>
    <property type="project" value="UniProtKB-ARBA"/>
</dbReference>
<accession>A0A7W3XUK6</accession>
<dbReference type="PANTHER" id="PTHR43827:SF3">
    <property type="entry name" value="NADP-DEPENDENT OXIDOREDUCTASE DOMAIN-CONTAINING PROTEIN"/>
    <property type="match status" value="1"/>
</dbReference>
<feature type="domain" description="NADP-dependent oxidoreductase" evidence="7">
    <location>
        <begin position="24"/>
        <end position="255"/>
    </location>
</feature>
<dbReference type="PROSITE" id="PS00063">
    <property type="entry name" value="ALDOKETO_REDUCTASE_3"/>
    <property type="match status" value="1"/>
</dbReference>
<dbReference type="EMBL" id="JACJIP010000069">
    <property type="protein sequence ID" value="MBA9088758.1"/>
    <property type="molecule type" value="Genomic_DNA"/>
</dbReference>
<dbReference type="SUPFAM" id="SSF51430">
    <property type="entry name" value="NAD(P)-linked oxidoreductase"/>
    <property type="match status" value="1"/>
</dbReference>
<dbReference type="Proteomes" id="UP000567067">
    <property type="component" value="Unassembled WGS sequence"/>
</dbReference>
<name>A0A7W3XUK6_9BACL</name>
<dbReference type="RefSeq" id="WP_182540546.1">
    <property type="nucleotide sequence ID" value="NZ_JACJIP010000069.1"/>
</dbReference>
<dbReference type="PIRSF" id="PIRSF000097">
    <property type="entry name" value="AKR"/>
    <property type="match status" value="1"/>
</dbReference>
<keyword evidence="3" id="KW-0560">Oxidoreductase</keyword>
<dbReference type="InterPro" id="IPR036812">
    <property type="entry name" value="NAD(P)_OxRdtase_dom_sf"/>
</dbReference>
<feature type="binding site" evidence="5">
    <location>
        <position position="104"/>
    </location>
    <ligand>
        <name>substrate</name>
    </ligand>
</feature>
<dbReference type="InterPro" id="IPR020471">
    <property type="entry name" value="AKR"/>
</dbReference>
<reference evidence="8 9" key="1">
    <citation type="submission" date="2020-08" db="EMBL/GenBank/DDBJ databases">
        <title>Genomic Encyclopedia of Type Strains, Phase III (KMG-III): the genomes of soil and plant-associated and newly described type strains.</title>
        <authorList>
            <person name="Whitman W."/>
        </authorList>
    </citation>
    <scope>NUCLEOTIDE SEQUENCE [LARGE SCALE GENOMIC DNA]</scope>
    <source>
        <strain evidence="8 9">CECT 8693</strain>
    </source>
</reference>
<dbReference type="InterPro" id="IPR023210">
    <property type="entry name" value="NADP_OxRdtase_dom"/>
</dbReference>
<dbReference type="InterPro" id="IPR018170">
    <property type="entry name" value="Aldo/ket_reductase_CS"/>
</dbReference>
<dbReference type="PRINTS" id="PR00069">
    <property type="entry name" value="ALDKETRDTASE"/>
</dbReference>